<evidence type="ECO:0000313" key="3">
    <source>
        <dbReference type="EnsemblPlants" id="KEH28171"/>
    </source>
</evidence>
<evidence type="ECO:0000313" key="4">
    <source>
        <dbReference type="Proteomes" id="UP000002051"/>
    </source>
</evidence>
<reference evidence="3" key="3">
    <citation type="submission" date="2015-04" db="UniProtKB">
        <authorList>
            <consortium name="EnsemblPlants"/>
        </authorList>
    </citation>
    <scope>IDENTIFICATION</scope>
    <source>
        <strain evidence="3">cv. Jemalong A17</strain>
    </source>
</reference>
<accession>A0A072UFE6</accession>
<proteinExistence type="predicted"/>
<dbReference type="Proteomes" id="UP000002051">
    <property type="component" value="Chromosome 5"/>
</dbReference>
<reference evidence="2" key="5">
    <citation type="journal article" date="2018" name="Nat. Plants">
        <title>Whole-genome landscape of Medicago truncatula symbiotic genes.</title>
        <authorList>
            <person name="Pecrix Y."/>
            <person name="Gamas P."/>
            <person name="Carrere S."/>
        </authorList>
    </citation>
    <scope>NUCLEOTIDE SEQUENCE</scope>
    <source>
        <tissue evidence="2">Leaves</tissue>
    </source>
</reference>
<dbReference type="EMBL" id="PSQE01000005">
    <property type="protein sequence ID" value="RHN56516.1"/>
    <property type="molecule type" value="Genomic_DNA"/>
</dbReference>
<evidence type="ECO:0000313" key="5">
    <source>
        <dbReference type="Proteomes" id="UP000265566"/>
    </source>
</evidence>
<dbReference type="Gramene" id="rna31924">
    <property type="protein sequence ID" value="RHN56516.1"/>
    <property type="gene ID" value="gene31924"/>
</dbReference>
<organism evidence="1 4">
    <name type="scientific">Medicago truncatula</name>
    <name type="common">Barrel medic</name>
    <name type="synonym">Medicago tribuloides</name>
    <dbReference type="NCBI Taxonomy" id="3880"/>
    <lineage>
        <taxon>Eukaryota</taxon>
        <taxon>Viridiplantae</taxon>
        <taxon>Streptophyta</taxon>
        <taxon>Embryophyta</taxon>
        <taxon>Tracheophyta</taxon>
        <taxon>Spermatophyta</taxon>
        <taxon>Magnoliopsida</taxon>
        <taxon>eudicotyledons</taxon>
        <taxon>Gunneridae</taxon>
        <taxon>Pentapetalae</taxon>
        <taxon>rosids</taxon>
        <taxon>fabids</taxon>
        <taxon>Fabales</taxon>
        <taxon>Fabaceae</taxon>
        <taxon>Papilionoideae</taxon>
        <taxon>50 kb inversion clade</taxon>
        <taxon>NPAAA clade</taxon>
        <taxon>Hologalegina</taxon>
        <taxon>IRL clade</taxon>
        <taxon>Trifolieae</taxon>
        <taxon>Medicago</taxon>
    </lineage>
</organism>
<protein>
    <submittedName>
        <fullName evidence="1 3">Uncharacterized protein</fullName>
    </submittedName>
</protein>
<dbReference type="EMBL" id="CM001221">
    <property type="protein sequence ID" value="KEH28171.1"/>
    <property type="molecule type" value="Genomic_DNA"/>
</dbReference>
<dbReference type="HOGENOM" id="CLU_1333707_0_0_1"/>
<dbReference type="Proteomes" id="UP000265566">
    <property type="component" value="Chromosome 5"/>
</dbReference>
<reference evidence="1 4" key="1">
    <citation type="journal article" date="2011" name="Nature">
        <title>The Medicago genome provides insight into the evolution of rhizobial symbioses.</title>
        <authorList>
            <person name="Young N.D."/>
            <person name="Debelle F."/>
            <person name="Oldroyd G.E."/>
            <person name="Geurts R."/>
            <person name="Cannon S.B."/>
            <person name="Udvardi M.K."/>
            <person name="Benedito V.A."/>
            <person name="Mayer K.F."/>
            <person name="Gouzy J."/>
            <person name="Schoof H."/>
            <person name="Van de Peer Y."/>
            <person name="Proost S."/>
            <person name="Cook D.R."/>
            <person name="Meyers B.C."/>
            <person name="Spannagl M."/>
            <person name="Cheung F."/>
            <person name="De Mita S."/>
            <person name="Krishnakumar V."/>
            <person name="Gundlach H."/>
            <person name="Zhou S."/>
            <person name="Mudge J."/>
            <person name="Bharti A.K."/>
            <person name="Murray J.D."/>
            <person name="Naoumkina M.A."/>
            <person name="Rosen B."/>
            <person name="Silverstein K.A."/>
            <person name="Tang H."/>
            <person name="Rombauts S."/>
            <person name="Zhao P.X."/>
            <person name="Zhou P."/>
            <person name="Barbe V."/>
            <person name="Bardou P."/>
            <person name="Bechner M."/>
            <person name="Bellec A."/>
            <person name="Berger A."/>
            <person name="Berges H."/>
            <person name="Bidwell S."/>
            <person name="Bisseling T."/>
            <person name="Choisne N."/>
            <person name="Couloux A."/>
            <person name="Denny R."/>
            <person name="Deshpande S."/>
            <person name="Dai X."/>
            <person name="Doyle J.J."/>
            <person name="Dudez A.M."/>
            <person name="Farmer A.D."/>
            <person name="Fouteau S."/>
            <person name="Franken C."/>
            <person name="Gibelin C."/>
            <person name="Gish J."/>
            <person name="Goldstein S."/>
            <person name="Gonzalez A.J."/>
            <person name="Green P.J."/>
            <person name="Hallab A."/>
            <person name="Hartog M."/>
            <person name="Hua A."/>
            <person name="Humphray S.J."/>
            <person name="Jeong D.H."/>
            <person name="Jing Y."/>
            <person name="Jocker A."/>
            <person name="Kenton S.M."/>
            <person name="Kim D.J."/>
            <person name="Klee K."/>
            <person name="Lai H."/>
            <person name="Lang C."/>
            <person name="Lin S."/>
            <person name="Macmil S.L."/>
            <person name="Magdelenat G."/>
            <person name="Matthews L."/>
            <person name="McCorrison J."/>
            <person name="Monaghan E.L."/>
            <person name="Mun J.H."/>
            <person name="Najar F.Z."/>
            <person name="Nicholson C."/>
            <person name="Noirot C."/>
            <person name="O'Bleness M."/>
            <person name="Paule C.R."/>
            <person name="Poulain J."/>
            <person name="Prion F."/>
            <person name="Qin B."/>
            <person name="Qu C."/>
            <person name="Retzel E.F."/>
            <person name="Riddle C."/>
            <person name="Sallet E."/>
            <person name="Samain S."/>
            <person name="Samson N."/>
            <person name="Sanders I."/>
            <person name="Saurat O."/>
            <person name="Scarpelli C."/>
            <person name="Schiex T."/>
            <person name="Segurens B."/>
            <person name="Severin A.J."/>
            <person name="Sherrier D.J."/>
            <person name="Shi R."/>
            <person name="Sims S."/>
            <person name="Singer S.R."/>
            <person name="Sinharoy S."/>
            <person name="Sterck L."/>
            <person name="Viollet A."/>
            <person name="Wang B.B."/>
            <person name="Wang K."/>
            <person name="Wang M."/>
            <person name="Wang X."/>
            <person name="Warfsmann J."/>
            <person name="Weissenbach J."/>
            <person name="White D.D."/>
            <person name="White J.D."/>
            <person name="Wiley G.B."/>
            <person name="Wincker P."/>
            <person name="Xing Y."/>
            <person name="Yang L."/>
            <person name="Yao Z."/>
            <person name="Ying F."/>
            <person name="Zhai J."/>
            <person name="Zhou L."/>
            <person name="Zuber A."/>
            <person name="Denarie J."/>
            <person name="Dixon R.A."/>
            <person name="May G.D."/>
            <person name="Schwartz D.C."/>
            <person name="Rogers J."/>
            <person name="Quetier F."/>
            <person name="Town C.D."/>
            <person name="Roe B.A."/>
        </authorList>
    </citation>
    <scope>NUCLEOTIDE SEQUENCE [LARGE SCALE GENOMIC DNA]</scope>
    <source>
        <strain evidence="1">A17</strain>
        <strain evidence="3 4">cv. Jemalong A17</strain>
    </source>
</reference>
<gene>
    <name evidence="1" type="ordered locus">MTR_5g071215</name>
    <name evidence="2" type="ORF">MtrunA17_Chr5g0430301</name>
</gene>
<dbReference type="AlphaFoldDB" id="A0A072UFE6"/>
<dbReference type="EnsemblPlants" id="KEH28171">
    <property type="protein sequence ID" value="KEH28171"/>
    <property type="gene ID" value="MTR_5g071215"/>
</dbReference>
<evidence type="ECO:0000313" key="1">
    <source>
        <dbReference type="EMBL" id="KEH28171.1"/>
    </source>
</evidence>
<name>A0A072UFE6_MEDTR</name>
<keyword evidence="4" id="KW-1185">Reference proteome</keyword>
<reference evidence="1 4" key="2">
    <citation type="journal article" date="2014" name="BMC Genomics">
        <title>An improved genome release (version Mt4.0) for the model legume Medicago truncatula.</title>
        <authorList>
            <person name="Tang H."/>
            <person name="Krishnakumar V."/>
            <person name="Bidwell S."/>
            <person name="Rosen B."/>
            <person name="Chan A."/>
            <person name="Zhou S."/>
            <person name="Gentzbittel L."/>
            <person name="Childs K.L."/>
            <person name="Yandell M."/>
            <person name="Gundlach H."/>
            <person name="Mayer K.F."/>
            <person name="Schwartz D.C."/>
            <person name="Town C.D."/>
        </authorList>
    </citation>
    <scope>GENOME REANNOTATION</scope>
    <source>
        <strain evidence="1">A17</strain>
        <strain evidence="3 4">cv. Jemalong A17</strain>
    </source>
</reference>
<sequence length="206" mass="23405">MDTSRICAILSQFSPVPSLHRSFNIGQPKIVSKSSEVRCLIPSSKHFNLSQPPIVIFRRDCRPPQISSGKGSSSLQQEIFRCSKARLKGSFGNSFNFRKPLTLKYSRQVRFLNIPFGKEVIPSLLSRSRELKFRVKGDIQLKKTRKHLLSFHFQVSTTPLSLVNHLIPPNMGKSSPPYHCEIHHHHHRSKILTSIPELNNITDSGC</sequence>
<reference evidence="5" key="4">
    <citation type="journal article" date="2018" name="Nat. Plants">
        <title>Whole-genome landscape of Medicago truncatula symbiotic genes.</title>
        <authorList>
            <person name="Pecrix Y."/>
            <person name="Staton S.E."/>
            <person name="Sallet E."/>
            <person name="Lelandais-Briere C."/>
            <person name="Moreau S."/>
            <person name="Carrere S."/>
            <person name="Blein T."/>
            <person name="Jardinaud M.F."/>
            <person name="Latrasse D."/>
            <person name="Zouine M."/>
            <person name="Zahm M."/>
            <person name="Kreplak J."/>
            <person name="Mayjonade B."/>
            <person name="Satge C."/>
            <person name="Perez M."/>
            <person name="Cauet S."/>
            <person name="Marande W."/>
            <person name="Chantry-Darmon C."/>
            <person name="Lopez-Roques C."/>
            <person name="Bouchez O."/>
            <person name="Berard A."/>
            <person name="Debelle F."/>
            <person name="Munos S."/>
            <person name="Bendahmane A."/>
            <person name="Berges H."/>
            <person name="Niebel A."/>
            <person name="Buitink J."/>
            <person name="Frugier F."/>
            <person name="Benhamed M."/>
            <person name="Crespi M."/>
            <person name="Gouzy J."/>
            <person name="Gamas P."/>
        </authorList>
    </citation>
    <scope>NUCLEOTIDE SEQUENCE [LARGE SCALE GENOMIC DNA]</scope>
    <source>
        <strain evidence="5">cv. Jemalong A17</strain>
    </source>
</reference>
<evidence type="ECO:0000313" key="2">
    <source>
        <dbReference type="EMBL" id="RHN56516.1"/>
    </source>
</evidence>